<dbReference type="OrthoDB" id="9813383at2"/>
<dbReference type="CDD" id="cd01745">
    <property type="entry name" value="GATase1_2"/>
    <property type="match status" value="1"/>
</dbReference>
<dbReference type="EMBL" id="BJYL01000016">
    <property type="protein sequence ID" value="GEN82974.1"/>
    <property type="molecule type" value="Genomic_DNA"/>
</dbReference>
<sequence length="234" mass="25281">MKPIIGVTTDVNDAGTQTLGSSYIEAIVRAGGVPFIVPTGIDEDVQRVASVLDGLVLTGGEDVDPVHFGEDPHPQLGKVTPERDSAELLLARQMLNANKPLLGICRGMQLLNVVFGGGVYQDMTAQYEKPLVQHKQLSKRRYAAHDVKVEPKTKLQAIAGKDLIRVNSFHHQAVKDVARPLIASAAANDGIIEAVESTEHTFVIGVQWHPEELAKNGDAMSLRVFESFVNACGK</sequence>
<gene>
    <name evidence="1" type="ORF">SLU01_12860</name>
</gene>
<dbReference type="SUPFAM" id="SSF52317">
    <property type="entry name" value="Class I glutamine amidotransferase-like"/>
    <property type="match status" value="1"/>
</dbReference>
<name>A0A511Z6B6_9BACL</name>
<dbReference type="PANTHER" id="PTHR43235:SF1">
    <property type="entry name" value="GLUTAMINE AMIDOTRANSFERASE PB2B2.05-RELATED"/>
    <property type="match status" value="1"/>
</dbReference>
<dbReference type="GO" id="GO:0033969">
    <property type="term" value="F:gamma-glutamyl-gamma-aminobutyrate hydrolase activity"/>
    <property type="evidence" value="ECO:0007669"/>
    <property type="project" value="TreeGrafter"/>
</dbReference>
<dbReference type="InterPro" id="IPR029062">
    <property type="entry name" value="Class_I_gatase-like"/>
</dbReference>
<evidence type="ECO:0000313" key="1">
    <source>
        <dbReference type="EMBL" id="GEN82974.1"/>
    </source>
</evidence>
<dbReference type="AlphaFoldDB" id="A0A511Z6B6"/>
<dbReference type="PANTHER" id="PTHR43235">
    <property type="entry name" value="GLUTAMINE AMIDOTRANSFERASE PB2B2.05-RELATED"/>
    <property type="match status" value="1"/>
</dbReference>
<dbReference type="GO" id="GO:0006598">
    <property type="term" value="P:polyamine catabolic process"/>
    <property type="evidence" value="ECO:0007669"/>
    <property type="project" value="TreeGrafter"/>
</dbReference>
<protein>
    <submittedName>
        <fullName evidence="1">Gamma-glutamyl-gamma-aminobutyrate hydrolase</fullName>
    </submittedName>
</protein>
<dbReference type="RefSeq" id="WP_147056452.1">
    <property type="nucleotide sequence ID" value="NZ_BJYL01000016.1"/>
</dbReference>
<dbReference type="FunFam" id="3.40.50.880:FF:000030">
    <property type="entry name" value="Gamma-glutamyl-gamma-aminobutyrate hydrolase PuuD"/>
    <property type="match status" value="1"/>
</dbReference>
<dbReference type="InterPro" id="IPR011697">
    <property type="entry name" value="Peptidase_C26"/>
</dbReference>
<dbReference type="GO" id="GO:0005829">
    <property type="term" value="C:cytosol"/>
    <property type="evidence" value="ECO:0007669"/>
    <property type="project" value="TreeGrafter"/>
</dbReference>
<reference evidence="1 2" key="1">
    <citation type="submission" date="2019-07" db="EMBL/GenBank/DDBJ databases">
        <title>Whole genome shotgun sequence of Sporosarcina luteola NBRC 105378.</title>
        <authorList>
            <person name="Hosoyama A."/>
            <person name="Uohara A."/>
            <person name="Ohji S."/>
            <person name="Ichikawa N."/>
        </authorList>
    </citation>
    <scope>NUCLEOTIDE SEQUENCE [LARGE SCALE GENOMIC DNA]</scope>
    <source>
        <strain evidence="1 2">NBRC 105378</strain>
    </source>
</reference>
<keyword evidence="2" id="KW-1185">Reference proteome</keyword>
<dbReference type="Proteomes" id="UP000321901">
    <property type="component" value="Unassembled WGS sequence"/>
</dbReference>
<proteinExistence type="predicted"/>
<accession>A0A511Z6B6</accession>
<comment type="caution">
    <text evidence="1">The sequence shown here is derived from an EMBL/GenBank/DDBJ whole genome shotgun (WGS) entry which is preliminary data.</text>
</comment>
<dbReference type="Pfam" id="PF07722">
    <property type="entry name" value="Peptidase_C26"/>
    <property type="match status" value="1"/>
</dbReference>
<keyword evidence="1" id="KW-0378">Hydrolase</keyword>
<organism evidence="1 2">
    <name type="scientific">Sporosarcina luteola</name>
    <dbReference type="NCBI Taxonomy" id="582850"/>
    <lineage>
        <taxon>Bacteria</taxon>
        <taxon>Bacillati</taxon>
        <taxon>Bacillota</taxon>
        <taxon>Bacilli</taxon>
        <taxon>Bacillales</taxon>
        <taxon>Caryophanaceae</taxon>
        <taxon>Sporosarcina</taxon>
    </lineage>
</organism>
<evidence type="ECO:0000313" key="2">
    <source>
        <dbReference type="Proteomes" id="UP000321901"/>
    </source>
</evidence>
<dbReference type="InterPro" id="IPR044668">
    <property type="entry name" value="PuuD-like"/>
</dbReference>
<dbReference type="Gene3D" id="3.40.50.880">
    <property type="match status" value="1"/>
</dbReference>
<dbReference type="PROSITE" id="PS51273">
    <property type="entry name" value="GATASE_TYPE_1"/>
    <property type="match status" value="1"/>
</dbReference>